<evidence type="ECO:0000313" key="2">
    <source>
        <dbReference type="Proteomes" id="UP001162480"/>
    </source>
</evidence>
<proteinExistence type="predicted"/>
<dbReference type="EMBL" id="OX597831">
    <property type="protein sequence ID" value="CAI9735829.1"/>
    <property type="molecule type" value="Genomic_DNA"/>
</dbReference>
<evidence type="ECO:0000313" key="1">
    <source>
        <dbReference type="EMBL" id="CAI9735829.1"/>
    </source>
</evidence>
<sequence>MEEVLSKRGIALTEFCTDTAKSYCRDANKMIPAVRTDKEYCNLVRMWDKCFFGVSKYCSLVFQAVLRVVCIGIALTEFCTDTAKSYCREANDKYPNARTDEEYCKNCFDRVFALIRRSHIAERRTINIPMPGLMRNTARITLTEFCTDTAKSYCREANDKYPYARTDEEYCKRVRMWVKCFVGVSKYCSLVFKTVIKVMCIVQNICYTRIHLTISNNNLIGYNNTKRLVQEKCPGKVVPYLYHFSFSSCENVGRVFHWRIQILFFRVQDSDKSDVHRVHHTISNNNLIGYYNTKNLVQPKCPGKDVPYLYQFSFSSCENVGPVFRWRIQILFFRVPDSDESDVHRVIMKNIDVSRSIFNDVLCPLLILTYLHE</sequence>
<dbReference type="AlphaFoldDB" id="A0AA36FG20"/>
<accession>A0AA36FG20</accession>
<keyword evidence="2" id="KW-1185">Reference proteome</keyword>
<gene>
    <name evidence="1" type="ORF">OCTVUL_1B030448</name>
</gene>
<reference evidence="1" key="1">
    <citation type="submission" date="2023-08" db="EMBL/GenBank/DDBJ databases">
        <authorList>
            <person name="Alioto T."/>
            <person name="Alioto T."/>
            <person name="Gomez Garrido J."/>
        </authorList>
    </citation>
    <scope>NUCLEOTIDE SEQUENCE</scope>
</reference>
<name>A0AA36FG20_OCTVU</name>
<dbReference type="Proteomes" id="UP001162480">
    <property type="component" value="Chromosome 18"/>
</dbReference>
<protein>
    <submittedName>
        <fullName evidence="1">Uncharacterized protein</fullName>
    </submittedName>
</protein>
<organism evidence="1 2">
    <name type="scientific">Octopus vulgaris</name>
    <name type="common">Common octopus</name>
    <dbReference type="NCBI Taxonomy" id="6645"/>
    <lineage>
        <taxon>Eukaryota</taxon>
        <taxon>Metazoa</taxon>
        <taxon>Spiralia</taxon>
        <taxon>Lophotrochozoa</taxon>
        <taxon>Mollusca</taxon>
        <taxon>Cephalopoda</taxon>
        <taxon>Coleoidea</taxon>
        <taxon>Octopodiformes</taxon>
        <taxon>Octopoda</taxon>
        <taxon>Incirrata</taxon>
        <taxon>Octopodidae</taxon>
        <taxon>Octopus</taxon>
    </lineage>
</organism>